<gene>
    <name evidence="1" type="ORF">SAMN06265360_1097</name>
</gene>
<proteinExistence type="predicted"/>
<dbReference type="GO" id="GO:0016787">
    <property type="term" value="F:hydrolase activity"/>
    <property type="evidence" value="ECO:0007669"/>
    <property type="project" value="UniProtKB-KW"/>
</dbReference>
<name>A0A238X3L2_9PSEU</name>
<dbReference type="Gene3D" id="3.40.50.1000">
    <property type="entry name" value="HAD superfamily/HAD-like"/>
    <property type="match status" value="1"/>
</dbReference>
<accession>A0A238X3L2</accession>
<evidence type="ECO:0000313" key="2">
    <source>
        <dbReference type="Proteomes" id="UP000198348"/>
    </source>
</evidence>
<dbReference type="SUPFAM" id="SSF56784">
    <property type="entry name" value="HAD-like"/>
    <property type="match status" value="1"/>
</dbReference>
<sequence length="221" mass="24114">MAALLLDFGGVVHRSYLELVPEWARREGIPAEGANRSGPFGTSLDPLWEALQRGEVTERDFWRRRAAEFGEIFGQRWSTRDLMQRVSDVAEEVLVRPEVYRLLDAAASAGAPTGVLTNDLEHFHGADWVARQGVLHRFDRVLDGSVTGVLKPDPQAYRSAAAELDVAVSDLVFLDDQPWNVAGAARLGARAIQVDVTDPQPAFDAAAVAINGSRARRGEAG</sequence>
<dbReference type="RefSeq" id="WP_089301276.1">
    <property type="nucleotide sequence ID" value="NZ_FZNW01000009.1"/>
</dbReference>
<dbReference type="SFLD" id="SFLDG01129">
    <property type="entry name" value="C1.5:_HAD__Beta-PGM__Phosphata"/>
    <property type="match status" value="1"/>
</dbReference>
<dbReference type="Proteomes" id="UP000198348">
    <property type="component" value="Unassembled WGS sequence"/>
</dbReference>
<dbReference type="NCBIfam" id="TIGR01509">
    <property type="entry name" value="HAD-SF-IA-v3"/>
    <property type="match status" value="1"/>
</dbReference>
<protein>
    <submittedName>
        <fullName evidence="1">Putative hydrolase of the HAD superfamily</fullName>
    </submittedName>
</protein>
<dbReference type="Pfam" id="PF00702">
    <property type="entry name" value="Hydrolase"/>
    <property type="match status" value="1"/>
</dbReference>
<evidence type="ECO:0000313" key="1">
    <source>
        <dbReference type="EMBL" id="SNR53163.1"/>
    </source>
</evidence>
<dbReference type="PRINTS" id="PR00413">
    <property type="entry name" value="HADHALOGNASE"/>
</dbReference>
<keyword evidence="1" id="KW-0378">Hydrolase</keyword>
<dbReference type="InterPro" id="IPR023214">
    <property type="entry name" value="HAD_sf"/>
</dbReference>
<dbReference type="EMBL" id="FZNW01000009">
    <property type="protein sequence ID" value="SNR53163.1"/>
    <property type="molecule type" value="Genomic_DNA"/>
</dbReference>
<reference evidence="1 2" key="1">
    <citation type="submission" date="2017-06" db="EMBL/GenBank/DDBJ databases">
        <authorList>
            <person name="Kim H.J."/>
            <person name="Triplett B.A."/>
        </authorList>
    </citation>
    <scope>NUCLEOTIDE SEQUENCE [LARGE SCALE GENOMIC DNA]</scope>
    <source>
        <strain evidence="1 2">DSM 45207</strain>
    </source>
</reference>
<dbReference type="AlphaFoldDB" id="A0A238X3L2"/>
<dbReference type="SFLD" id="SFLDS00003">
    <property type="entry name" value="Haloacid_Dehalogenase"/>
    <property type="match status" value="1"/>
</dbReference>
<dbReference type="PANTHER" id="PTHR47829">
    <property type="entry name" value="HYDROLASE, PUTATIVE (AFU_ORTHOLOGUE AFUA_1G12880)-RELATED"/>
    <property type="match status" value="1"/>
</dbReference>
<dbReference type="OrthoDB" id="9795007at2"/>
<dbReference type="InterPro" id="IPR052898">
    <property type="entry name" value="ACAD10-like"/>
</dbReference>
<dbReference type="InterPro" id="IPR006439">
    <property type="entry name" value="HAD-SF_hydro_IA"/>
</dbReference>
<dbReference type="PANTHER" id="PTHR47829:SF1">
    <property type="entry name" value="HAD FAMILY PHOSPHATASE"/>
    <property type="match status" value="1"/>
</dbReference>
<organism evidence="1 2">
    <name type="scientific">Haloechinothrix alba</name>
    <dbReference type="NCBI Taxonomy" id="664784"/>
    <lineage>
        <taxon>Bacteria</taxon>
        <taxon>Bacillati</taxon>
        <taxon>Actinomycetota</taxon>
        <taxon>Actinomycetes</taxon>
        <taxon>Pseudonocardiales</taxon>
        <taxon>Pseudonocardiaceae</taxon>
        <taxon>Haloechinothrix</taxon>
    </lineage>
</organism>
<keyword evidence="2" id="KW-1185">Reference proteome</keyword>
<dbReference type="InterPro" id="IPR036412">
    <property type="entry name" value="HAD-like_sf"/>
</dbReference>